<evidence type="ECO:0000313" key="11">
    <source>
        <dbReference type="EMBL" id="KRM69848.1"/>
    </source>
</evidence>
<dbReference type="OrthoDB" id="501320at2"/>
<dbReference type="InterPro" id="IPR003593">
    <property type="entry name" value="AAA+_ATPase"/>
</dbReference>
<dbReference type="InterPro" id="IPR017871">
    <property type="entry name" value="ABC_transporter-like_CS"/>
</dbReference>
<dbReference type="PROSITE" id="PS50893">
    <property type="entry name" value="ABC_TRANSPORTER_2"/>
    <property type="match status" value="2"/>
</dbReference>
<evidence type="ECO:0000259" key="10">
    <source>
        <dbReference type="PROSITE" id="PS50893"/>
    </source>
</evidence>
<dbReference type="InterPro" id="IPR003439">
    <property type="entry name" value="ABC_transporter-like_ATP-bd"/>
</dbReference>
<keyword evidence="6" id="KW-0067">ATP-binding</keyword>
<keyword evidence="4" id="KW-1003">Cell membrane</keyword>
<reference evidence="11 12" key="1">
    <citation type="journal article" date="2015" name="Genome Announc.">
        <title>Expanding the biotechnology potential of lactobacilli through comparative genomics of 213 strains and associated genera.</title>
        <authorList>
            <person name="Sun Z."/>
            <person name="Harris H.M."/>
            <person name="McCann A."/>
            <person name="Guo C."/>
            <person name="Argimon S."/>
            <person name="Zhang W."/>
            <person name="Yang X."/>
            <person name="Jeffery I.B."/>
            <person name="Cooney J.C."/>
            <person name="Kagawa T.F."/>
            <person name="Liu W."/>
            <person name="Song Y."/>
            <person name="Salvetti E."/>
            <person name="Wrobel A."/>
            <person name="Rasinkangas P."/>
            <person name="Parkhill J."/>
            <person name="Rea M.C."/>
            <person name="O'Sullivan O."/>
            <person name="Ritari J."/>
            <person name="Douillard F.P."/>
            <person name="Paul Ross R."/>
            <person name="Yang R."/>
            <person name="Briner A.E."/>
            <person name="Felis G.E."/>
            <person name="de Vos W.M."/>
            <person name="Barrangou R."/>
            <person name="Klaenhammer T.R."/>
            <person name="Caufield P.W."/>
            <person name="Cui Y."/>
            <person name="Zhang H."/>
            <person name="O'Toole P.W."/>
        </authorList>
    </citation>
    <scope>NUCLEOTIDE SEQUENCE [LARGE SCALE GENOMIC DNA]</scope>
    <source>
        <strain evidence="11 12">DSM 23829</strain>
    </source>
</reference>
<dbReference type="InterPro" id="IPR027417">
    <property type="entry name" value="P-loop_NTPase"/>
</dbReference>
<dbReference type="PANTHER" id="PTHR43553:SF27">
    <property type="entry name" value="ENERGY-COUPLING FACTOR TRANSPORTER ATP-BINDING PROTEIN ECFA2"/>
    <property type="match status" value="1"/>
</dbReference>
<dbReference type="GO" id="GO:0005524">
    <property type="term" value="F:ATP binding"/>
    <property type="evidence" value="ECO:0007669"/>
    <property type="project" value="UniProtKB-KW"/>
</dbReference>
<dbReference type="Pfam" id="PF00005">
    <property type="entry name" value="ABC_tran"/>
    <property type="match status" value="2"/>
</dbReference>
<keyword evidence="7" id="KW-1278">Translocase</keyword>
<accession>A0A0R2ARA9</accession>
<evidence type="ECO:0000256" key="5">
    <source>
        <dbReference type="ARBA" id="ARBA00022741"/>
    </source>
</evidence>
<evidence type="ECO:0000256" key="6">
    <source>
        <dbReference type="ARBA" id="ARBA00022840"/>
    </source>
</evidence>
<evidence type="ECO:0000256" key="1">
    <source>
        <dbReference type="ARBA" id="ARBA00004202"/>
    </source>
</evidence>
<name>A0A0R2ARA9_9LACO</name>
<evidence type="ECO:0000313" key="12">
    <source>
        <dbReference type="Proteomes" id="UP000052012"/>
    </source>
</evidence>
<dbReference type="SUPFAM" id="SSF52540">
    <property type="entry name" value="P-loop containing nucleoside triphosphate hydrolases"/>
    <property type="match status" value="2"/>
</dbReference>
<feature type="domain" description="PLD phosphodiesterase" evidence="9">
    <location>
        <begin position="185"/>
        <end position="213"/>
    </location>
</feature>
<evidence type="ECO:0000256" key="7">
    <source>
        <dbReference type="ARBA" id="ARBA00022967"/>
    </source>
</evidence>
<dbReference type="GO" id="GO:0006793">
    <property type="term" value="P:phosphorus metabolic process"/>
    <property type="evidence" value="ECO:0007669"/>
    <property type="project" value="UniProtKB-ARBA"/>
</dbReference>
<dbReference type="PATRIC" id="fig|1423781.4.peg.13"/>
<dbReference type="GO" id="GO:0042626">
    <property type="term" value="F:ATPase-coupled transmembrane transporter activity"/>
    <property type="evidence" value="ECO:0007669"/>
    <property type="project" value="TreeGrafter"/>
</dbReference>
<dbReference type="CDD" id="cd03225">
    <property type="entry name" value="ABC_cobalt_CbiO_domain1"/>
    <property type="match status" value="2"/>
</dbReference>
<comment type="caution">
    <text evidence="11">The sequence shown here is derived from an EMBL/GenBank/DDBJ whole genome shotgun (WGS) entry which is preliminary data.</text>
</comment>
<dbReference type="InterPro" id="IPR001736">
    <property type="entry name" value="PLipase_D/transphosphatidylase"/>
</dbReference>
<dbReference type="GO" id="GO:0043190">
    <property type="term" value="C:ATP-binding cassette (ABC) transporter complex"/>
    <property type="evidence" value="ECO:0007669"/>
    <property type="project" value="TreeGrafter"/>
</dbReference>
<dbReference type="PROSITE" id="PS50035">
    <property type="entry name" value="PLD"/>
    <property type="match status" value="1"/>
</dbReference>
<dbReference type="RefSeq" id="WP_056965494.1">
    <property type="nucleotide sequence ID" value="NZ_AYYQ01000001.1"/>
</dbReference>
<dbReference type="InterPro" id="IPR050095">
    <property type="entry name" value="ECF_ABC_transporter_ATP-bd"/>
</dbReference>
<comment type="similarity">
    <text evidence="2">Belongs to the ABC transporter superfamily.</text>
</comment>
<evidence type="ECO:0000256" key="8">
    <source>
        <dbReference type="ARBA" id="ARBA00023136"/>
    </source>
</evidence>
<dbReference type="Gene3D" id="3.40.50.300">
    <property type="entry name" value="P-loop containing nucleotide triphosphate hydrolases"/>
    <property type="match status" value="2"/>
</dbReference>
<keyword evidence="3" id="KW-0813">Transport</keyword>
<proteinExistence type="inferred from homology"/>
<comment type="subcellular location">
    <subcellularLocation>
        <location evidence="1">Cell membrane</location>
        <topology evidence="1">Peripheral membrane protein</topology>
    </subcellularLocation>
</comment>
<keyword evidence="5" id="KW-0547">Nucleotide-binding</keyword>
<dbReference type="AlphaFoldDB" id="A0A0R2ARA9"/>
<gene>
    <name evidence="11" type="ORF">FD06_GL000013</name>
</gene>
<evidence type="ECO:0000259" key="9">
    <source>
        <dbReference type="PROSITE" id="PS50035"/>
    </source>
</evidence>
<sequence>MLEIKDFSYRVNENYILKNVNMKFTEKTISVIQGPSGCGKSTLLKSIAKLYPKYSNGKCNGTITLNHEPLKKTGTDAFCKQISIMFQNPNYQFAMETVQDELIFTLENINTNPKLIEKKARQALGFCEIAHLANRKIATLSGGEKQKVSLAIIYAIDSPVILLDEPFVNVDQSSVNLIIDKLNVLKREHHKTIIIVDHNTYIYYGTADFYYKFDENKLNFKPFNAVKPNNLSKLISLNTNRRPFDNIITLQNFEVANENKELLSINNFSFKNGITLLTGDNGTGKSSLFKAITKSKKYRGNISLAKMPIRKMSKQKLYKKVGLIFQNADTQFMTMTVQEEINLSYKKVKNGFYNFSQIQDAIKLLNLDALLNRVIYTLSEGQKKKVQILSMLIMSNPILLLDEPFNGLDNHSLHQILKLLKNAKEKFNQSMIIISHRFDDVGQIIDHHVNLSNHKLVNLGSEHN</sequence>
<dbReference type="PROSITE" id="PS00211">
    <property type="entry name" value="ABC_TRANSPORTER_1"/>
    <property type="match status" value="1"/>
</dbReference>
<evidence type="ECO:0000256" key="3">
    <source>
        <dbReference type="ARBA" id="ARBA00022448"/>
    </source>
</evidence>
<keyword evidence="12" id="KW-1185">Reference proteome</keyword>
<feature type="domain" description="ABC transporter" evidence="10">
    <location>
        <begin position="248"/>
        <end position="464"/>
    </location>
</feature>
<dbReference type="SMART" id="SM00382">
    <property type="entry name" value="AAA"/>
    <property type="match status" value="2"/>
</dbReference>
<evidence type="ECO:0000256" key="4">
    <source>
        <dbReference type="ARBA" id="ARBA00022475"/>
    </source>
</evidence>
<dbReference type="EMBL" id="AYYQ01000001">
    <property type="protein sequence ID" value="KRM69848.1"/>
    <property type="molecule type" value="Genomic_DNA"/>
</dbReference>
<organism evidence="11 12">
    <name type="scientific">Apilactobacillus ozensis DSM 23829 = JCM 17196</name>
    <dbReference type="NCBI Taxonomy" id="1423781"/>
    <lineage>
        <taxon>Bacteria</taxon>
        <taxon>Bacillati</taxon>
        <taxon>Bacillota</taxon>
        <taxon>Bacilli</taxon>
        <taxon>Lactobacillales</taxon>
        <taxon>Lactobacillaceae</taxon>
        <taxon>Apilactobacillus</taxon>
    </lineage>
</organism>
<keyword evidence="8" id="KW-0472">Membrane</keyword>
<evidence type="ECO:0000256" key="2">
    <source>
        <dbReference type="ARBA" id="ARBA00005417"/>
    </source>
</evidence>
<dbReference type="InterPro" id="IPR015856">
    <property type="entry name" value="ABC_transpr_CbiO/EcfA_su"/>
</dbReference>
<feature type="domain" description="ABC transporter" evidence="10">
    <location>
        <begin position="2"/>
        <end position="240"/>
    </location>
</feature>
<protein>
    <submittedName>
        <fullName evidence="11">ABC superfamily ATP binding cassette transporter, ABC protein</fullName>
    </submittedName>
</protein>
<dbReference type="Proteomes" id="UP000052012">
    <property type="component" value="Unassembled WGS sequence"/>
</dbReference>
<dbReference type="STRING" id="1423781.FD06_GL000013"/>
<dbReference type="GO" id="GO:0016887">
    <property type="term" value="F:ATP hydrolysis activity"/>
    <property type="evidence" value="ECO:0007669"/>
    <property type="project" value="InterPro"/>
</dbReference>
<dbReference type="PANTHER" id="PTHR43553">
    <property type="entry name" value="HEAVY METAL TRANSPORTER"/>
    <property type="match status" value="1"/>
</dbReference>